<dbReference type="Proteomes" id="UP000219669">
    <property type="component" value="Unassembled WGS sequence"/>
</dbReference>
<feature type="compositionally biased region" description="Basic and acidic residues" evidence="1">
    <location>
        <begin position="334"/>
        <end position="346"/>
    </location>
</feature>
<keyword evidence="4" id="KW-1185">Reference proteome</keyword>
<feature type="compositionally biased region" description="Polar residues" evidence="1">
    <location>
        <begin position="317"/>
        <end position="328"/>
    </location>
</feature>
<dbReference type="PANTHER" id="PTHR48148:SF2">
    <property type="entry name" value="PA14 DOMAIN-CONTAINING PROTEIN"/>
    <property type="match status" value="1"/>
</dbReference>
<feature type="compositionally biased region" description="Polar residues" evidence="1">
    <location>
        <begin position="139"/>
        <end position="151"/>
    </location>
</feature>
<feature type="compositionally biased region" description="Basic and acidic residues" evidence="1">
    <location>
        <begin position="117"/>
        <end position="133"/>
    </location>
</feature>
<feature type="domain" description="FimV N-terminal" evidence="2">
    <location>
        <begin position="1"/>
        <end position="86"/>
    </location>
</feature>
<feature type="region of interest" description="Disordered" evidence="1">
    <location>
        <begin position="524"/>
        <end position="560"/>
    </location>
</feature>
<accession>A0A286EFU2</accession>
<dbReference type="PANTHER" id="PTHR48148">
    <property type="entry name" value="KERATINOCYTE PROLINE-RICH PROTEIN"/>
    <property type="match status" value="1"/>
</dbReference>
<feature type="compositionally biased region" description="Basic and acidic residues" evidence="1">
    <location>
        <begin position="94"/>
        <end position="109"/>
    </location>
</feature>
<protein>
    <submittedName>
        <fullName evidence="3">Tfp pilus assembly protein FimV</fullName>
    </submittedName>
</protein>
<feature type="region of interest" description="Disordered" evidence="1">
    <location>
        <begin position="234"/>
        <end position="390"/>
    </location>
</feature>
<dbReference type="EMBL" id="OCNF01000018">
    <property type="protein sequence ID" value="SOD69778.1"/>
    <property type="molecule type" value="Genomic_DNA"/>
</dbReference>
<evidence type="ECO:0000313" key="4">
    <source>
        <dbReference type="Proteomes" id="UP000219669"/>
    </source>
</evidence>
<proteinExistence type="predicted"/>
<organism evidence="3 4">
    <name type="scientific">Alysiella filiformis DSM 16848</name>
    <dbReference type="NCBI Taxonomy" id="1120981"/>
    <lineage>
        <taxon>Bacteria</taxon>
        <taxon>Pseudomonadati</taxon>
        <taxon>Pseudomonadota</taxon>
        <taxon>Betaproteobacteria</taxon>
        <taxon>Neisseriales</taxon>
        <taxon>Neisseriaceae</taxon>
        <taxon>Alysiella</taxon>
    </lineage>
</organism>
<dbReference type="AlphaFoldDB" id="A0A286EFU2"/>
<feature type="compositionally biased region" description="Basic and acidic residues" evidence="1">
    <location>
        <begin position="234"/>
        <end position="246"/>
    </location>
</feature>
<dbReference type="InterPro" id="IPR057840">
    <property type="entry name" value="FimV_N"/>
</dbReference>
<sequence>MGGLSVQSHLGQPFSGSIVVSGDEARALIASGSVSVSGGIRGSVIKQGEDRVLVRLRSTSPVREPVITFTVSAGRQTREYTAFIDPVRYTPKEAPIHQESHSVRAEEPTRPSQQRTQQRDFIERKKPVVEQRRAASSVPLDTSSSEMTSVKKSAKVAVSPRRHRAHAGENLANIVERYRPRNMSQQTAMRALMLANPSAFKHGTTIRRNVTLYIPTESQWHAYAQRAQKQTVKERVKQVRQARHEPTNVIPVESDVVEPRNNKPEPVQPPVVEESKPVQTPPKPVQPAQVASEVKKAPSETKASETVKATEPEKKNQPASNVAAQDGSQVAKPAEPKADVASKVEPKNASAASNTALAASQASVSQPPAPQPRPEPVPAPVAEEPVEEETDYLTLGLMGLGGAAVLGAAGFGANALLRRRKKTTVVDDSEWETEEVGGKGASIDDDEWGGDMDFGPAATSPKKSAASSIDDEPYFGDDEFRLDKDEFSLDKKSSPVNQAAPKDEFSLDNFDSFNDFNDFNDFSSPAASGNAKAAPQDDDWSLPDNDPPAQNTVSGSSDFVVADEDDWSLDKLDAISEAGKQHKPEQTFSLDDFVVDDFEPAKPVAKAEPAVVETVTAEPVFDDSGVFDLSDFEPEPAAPVASAPKNQDDDAFSLDSFDDFVAPKAETKASVAAVEEPVFDLDDFVVESQPETVAPAAPVSDLNLDDFVQPAAKPVEEDLSFGLDAFEDFVLPETDKAEPSVASTPASTSAVEEDLSFGLDAFEDFVAPEVANVPEVKANQDLGDLNDFATFEELTAVPTTSESPIQAAAPESLATFDDALNLDDFVVAEPIAPAAPIEPETSFDDLLDLGVGETVTSVSQVVESNVDLGLGAFTDFTDTPAVAPSLDLGSLETFTESAPVVPSLDLDALETFTEVAPVA</sequence>
<feature type="compositionally biased region" description="Low complexity" evidence="1">
    <location>
        <begin position="349"/>
        <end position="366"/>
    </location>
</feature>
<feature type="compositionally biased region" description="Low complexity" evidence="1">
    <location>
        <begin position="456"/>
        <end position="468"/>
    </location>
</feature>
<feature type="region of interest" description="Disordered" evidence="1">
    <location>
        <begin position="94"/>
        <end position="164"/>
    </location>
</feature>
<feature type="non-terminal residue" evidence="3">
    <location>
        <position position="919"/>
    </location>
</feature>
<name>A0A286EFU2_9NEIS</name>
<feature type="region of interest" description="Disordered" evidence="1">
    <location>
        <begin position="626"/>
        <end position="650"/>
    </location>
</feature>
<feature type="compositionally biased region" description="Pro residues" evidence="1">
    <location>
        <begin position="367"/>
        <end position="379"/>
    </location>
</feature>
<evidence type="ECO:0000313" key="3">
    <source>
        <dbReference type="EMBL" id="SOD69778.1"/>
    </source>
</evidence>
<gene>
    <name evidence="3" type="ORF">SAMN02746062_01833</name>
</gene>
<feature type="region of interest" description="Disordered" evidence="1">
    <location>
        <begin position="419"/>
        <end position="480"/>
    </location>
</feature>
<dbReference type="Pfam" id="PF25800">
    <property type="entry name" value="FimV_N"/>
    <property type="match status" value="1"/>
</dbReference>
<evidence type="ECO:0000256" key="1">
    <source>
        <dbReference type="SAM" id="MobiDB-lite"/>
    </source>
</evidence>
<reference evidence="3 4" key="1">
    <citation type="submission" date="2017-09" db="EMBL/GenBank/DDBJ databases">
        <authorList>
            <person name="Ehlers B."/>
            <person name="Leendertz F.H."/>
        </authorList>
    </citation>
    <scope>NUCLEOTIDE SEQUENCE [LARGE SCALE GENOMIC DNA]</scope>
    <source>
        <strain evidence="3 4">DSM 16848</strain>
    </source>
</reference>
<evidence type="ECO:0000259" key="2">
    <source>
        <dbReference type="Pfam" id="PF25800"/>
    </source>
</evidence>
<feature type="compositionally biased region" description="Basic and acidic residues" evidence="1">
    <location>
        <begin position="293"/>
        <end position="316"/>
    </location>
</feature>
<feature type="compositionally biased region" description="Polar residues" evidence="1">
    <location>
        <begin position="548"/>
        <end position="557"/>
    </location>
</feature>